<dbReference type="Pfam" id="PF01510">
    <property type="entry name" value="Amidase_2"/>
    <property type="match status" value="1"/>
</dbReference>
<dbReference type="GO" id="GO:0008745">
    <property type="term" value="F:N-acetylmuramoyl-L-alanine amidase activity"/>
    <property type="evidence" value="ECO:0007669"/>
    <property type="project" value="UniProtKB-EC"/>
</dbReference>
<dbReference type="OrthoDB" id="9794842at2"/>
<dbReference type="SMART" id="SM00644">
    <property type="entry name" value="Ami_2"/>
    <property type="match status" value="1"/>
</dbReference>
<evidence type="ECO:0000256" key="3">
    <source>
        <dbReference type="ARBA" id="ARBA00022801"/>
    </source>
</evidence>
<organism evidence="6 7">
    <name type="scientific">Phyllobacterium endophyticum</name>
    <dbReference type="NCBI Taxonomy" id="1149773"/>
    <lineage>
        <taxon>Bacteria</taxon>
        <taxon>Pseudomonadati</taxon>
        <taxon>Pseudomonadota</taxon>
        <taxon>Alphaproteobacteria</taxon>
        <taxon>Hyphomicrobiales</taxon>
        <taxon>Phyllobacteriaceae</taxon>
        <taxon>Phyllobacterium</taxon>
    </lineage>
</organism>
<feature type="domain" description="N-acetylmuramoyl-L-alanine amidase" evidence="5">
    <location>
        <begin position="20"/>
        <end position="190"/>
    </location>
</feature>
<dbReference type="PANTHER" id="PTHR30417">
    <property type="entry name" value="N-ACETYLMURAMOYL-L-ALANINE AMIDASE AMID"/>
    <property type="match status" value="1"/>
</dbReference>
<dbReference type="InterPro" id="IPR051206">
    <property type="entry name" value="NAMLAA_amidase_2"/>
</dbReference>
<sequence>MNFEIRNHRLGTGISNADFLASPNTAGALKPIFLIMHYTASGPDTDIAKYFSKKAANVSAHLVVRRDGSVTQCVPFNVVAWHAGKSEWTAKNGVHYSGLNNSAIGIEMENWGPLHKGNTGWTSWTGAAVDASKVIEARHKFGVPSCGWEVFTAAQVEAAIAAARAICREYAIVDIMGHDDIAPGRKSDPGPAWDMEAFRATARETSDPQQFRSRAQIDFTKLSSTRF</sequence>
<dbReference type="AlphaFoldDB" id="A0A2P7ANH1"/>
<dbReference type="Proteomes" id="UP000241158">
    <property type="component" value="Unassembled WGS sequence"/>
</dbReference>
<dbReference type="GO" id="GO:0009253">
    <property type="term" value="P:peptidoglycan catabolic process"/>
    <property type="evidence" value="ECO:0007669"/>
    <property type="project" value="InterPro"/>
</dbReference>
<keyword evidence="4" id="KW-0961">Cell wall biogenesis/degradation</keyword>
<accession>A0A2P7ANH1</accession>
<evidence type="ECO:0000313" key="6">
    <source>
        <dbReference type="EMBL" id="PSH55753.1"/>
    </source>
</evidence>
<evidence type="ECO:0000256" key="1">
    <source>
        <dbReference type="ARBA" id="ARBA00001561"/>
    </source>
</evidence>
<dbReference type="EC" id="3.5.1.28" evidence="2"/>
<dbReference type="GO" id="GO:0009254">
    <property type="term" value="P:peptidoglycan turnover"/>
    <property type="evidence" value="ECO:0007669"/>
    <property type="project" value="TreeGrafter"/>
</dbReference>
<protein>
    <recommendedName>
        <fullName evidence="2">N-acetylmuramoyl-L-alanine amidase</fullName>
        <ecNumber evidence="2">3.5.1.28</ecNumber>
    </recommendedName>
</protein>
<dbReference type="EMBL" id="PGGN01000004">
    <property type="protein sequence ID" value="PSH55753.1"/>
    <property type="molecule type" value="Genomic_DNA"/>
</dbReference>
<name>A0A2P7ANH1_9HYPH</name>
<dbReference type="SUPFAM" id="SSF55846">
    <property type="entry name" value="N-acetylmuramoyl-L-alanine amidase-like"/>
    <property type="match status" value="1"/>
</dbReference>
<evidence type="ECO:0000256" key="4">
    <source>
        <dbReference type="ARBA" id="ARBA00023316"/>
    </source>
</evidence>
<keyword evidence="3" id="KW-0378">Hydrolase</keyword>
<dbReference type="InterPro" id="IPR036505">
    <property type="entry name" value="Amidase/PGRP_sf"/>
</dbReference>
<evidence type="ECO:0000256" key="2">
    <source>
        <dbReference type="ARBA" id="ARBA00011901"/>
    </source>
</evidence>
<evidence type="ECO:0000313" key="7">
    <source>
        <dbReference type="Proteomes" id="UP000241158"/>
    </source>
</evidence>
<dbReference type="InterPro" id="IPR002502">
    <property type="entry name" value="Amidase_domain"/>
</dbReference>
<evidence type="ECO:0000259" key="5">
    <source>
        <dbReference type="SMART" id="SM00644"/>
    </source>
</evidence>
<dbReference type="PANTHER" id="PTHR30417:SF1">
    <property type="entry name" value="N-ACETYLMURAMOYL-L-ALANINE AMIDASE AMID"/>
    <property type="match status" value="1"/>
</dbReference>
<proteinExistence type="predicted"/>
<dbReference type="GO" id="GO:0071555">
    <property type="term" value="P:cell wall organization"/>
    <property type="evidence" value="ECO:0007669"/>
    <property type="project" value="UniProtKB-KW"/>
</dbReference>
<dbReference type="Gene3D" id="3.40.80.10">
    <property type="entry name" value="Peptidoglycan recognition protein-like"/>
    <property type="match status" value="1"/>
</dbReference>
<keyword evidence="7" id="KW-1185">Reference proteome</keyword>
<gene>
    <name evidence="6" type="ORF">CU100_18935</name>
</gene>
<reference evidence="7" key="1">
    <citation type="submission" date="2017-11" db="EMBL/GenBank/DDBJ databases">
        <authorList>
            <person name="Kuznetsova I."/>
            <person name="Sazanova A."/>
            <person name="Chirak E."/>
            <person name="Safronova V."/>
            <person name="Willems A."/>
        </authorList>
    </citation>
    <scope>NUCLEOTIDE SEQUENCE [LARGE SCALE GENOMIC DNA]</scope>
    <source>
        <strain evidence="7">PEPV15</strain>
    </source>
</reference>
<comment type="catalytic activity">
    <reaction evidence="1">
        <text>Hydrolyzes the link between N-acetylmuramoyl residues and L-amino acid residues in certain cell-wall glycopeptides.</text>
        <dbReference type="EC" id="3.5.1.28"/>
    </reaction>
</comment>
<comment type="caution">
    <text evidence="6">The sequence shown here is derived from an EMBL/GenBank/DDBJ whole genome shotgun (WGS) entry which is preliminary data.</text>
</comment>
<dbReference type="CDD" id="cd06583">
    <property type="entry name" value="PGRP"/>
    <property type="match status" value="1"/>
</dbReference>
<dbReference type="RefSeq" id="WP_106718163.1">
    <property type="nucleotide sequence ID" value="NZ_JACHXT010000001.1"/>
</dbReference>